<feature type="region of interest" description="Disordered" evidence="1">
    <location>
        <begin position="155"/>
        <end position="178"/>
    </location>
</feature>
<keyword evidence="3" id="KW-1185">Reference proteome</keyword>
<feature type="compositionally biased region" description="Basic and acidic residues" evidence="1">
    <location>
        <begin position="12"/>
        <end position="26"/>
    </location>
</feature>
<evidence type="ECO:0000256" key="1">
    <source>
        <dbReference type="SAM" id="MobiDB-lite"/>
    </source>
</evidence>
<feature type="region of interest" description="Disordered" evidence="1">
    <location>
        <begin position="1"/>
        <end position="55"/>
    </location>
</feature>
<dbReference type="AlphaFoldDB" id="A0A810MVC9"/>
<evidence type="ECO:0000313" key="3">
    <source>
        <dbReference type="Proteomes" id="UP000680866"/>
    </source>
</evidence>
<dbReference type="RefSeq" id="WP_212824412.1">
    <property type="nucleotide sequence ID" value="NZ_AP023359.1"/>
</dbReference>
<dbReference type="Proteomes" id="UP000680866">
    <property type="component" value="Chromosome"/>
</dbReference>
<proteinExistence type="predicted"/>
<feature type="compositionally biased region" description="Polar residues" evidence="1">
    <location>
        <begin position="28"/>
        <end position="40"/>
    </location>
</feature>
<dbReference type="KEGG" id="pry:Prubr_21570"/>
<name>A0A810MVC9_9ACTN</name>
<reference evidence="2" key="1">
    <citation type="submission" date="2020-08" db="EMBL/GenBank/DDBJ databases">
        <title>Whole genome shotgun sequence of Polymorphospora rubra NBRC 101157.</title>
        <authorList>
            <person name="Komaki H."/>
            <person name="Tamura T."/>
        </authorList>
    </citation>
    <scope>NUCLEOTIDE SEQUENCE</scope>
    <source>
        <strain evidence="2">NBRC 101157</strain>
    </source>
</reference>
<organism evidence="2 3">
    <name type="scientific">Polymorphospora rubra</name>
    <dbReference type="NCBI Taxonomy" id="338584"/>
    <lineage>
        <taxon>Bacteria</taxon>
        <taxon>Bacillati</taxon>
        <taxon>Actinomycetota</taxon>
        <taxon>Actinomycetes</taxon>
        <taxon>Micromonosporales</taxon>
        <taxon>Micromonosporaceae</taxon>
        <taxon>Polymorphospora</taxon>
    </lineage>
</organism>
<dbReference type="InterPro" id="IPR025048">
    <property type="entry name" value="DUF3987"/>
</dbReference>
<gene>
    <name evidence="2" type="primary">yfjI</name>
    <name evidence="2" type="ORF">Prubr_21570</name>
</gene>
<sequence length="540" mass="59618">MSIEARPRPRRSHPEEPDRWALDKEFQAATNGNGSSQSRPWSDPEPLGQPSVGKPGPFPIDAVPFVFGDMIAAVAGNKQVPFDLPALMGLAAAATLAAPRLAIECEAGWVEPLNIYAAIALEPGSLKSPATTDVIEEVRRQHKLLRANHADRVEEDRKAHARELASARERKPKIQKSGTDAEKAGLEVLIRDAEEKLKTLDEAPTPRILMPSDNTVENLTRSMSVNGEHGAILDSEGTFFSILLGRYTGGVPNLDSVLKAYDGDYIEVGRINREQRDMTRAVLTLGLAVQPMILEDAGKSRAMVEQGLLGRFLFALPKSMIGYRKPRGTAYDRQALDAWANCLKRISALEVPKPETPKREFPRLHLNDEARDRFFDYKQKLEVMLRPDGDLGDLRGWGAKHAGRTLRIAGLLHLITGATTGEPVDDLTMQAAVTVAEWAVPHAVAVFGMEDESPRAEDENATALLTWIQEKKPEVLSLNEINRKCRQAWVKKGKKAAIVPVIDRLLEAGWLREDATTDKAGRPAVVYLRHPKLSEDGPLW</sequence>
<dbReference type="Pfam" id="PF13148">
    <property type="entry name" value="DUF3987"/>
    <property type="match status" value="1"/>
</dbReference>
<dbReference type="EMBL" id="AP023359">
    <property type="protein sequence ID" value="BCJ65136.1"/>
    <property type="molecule type" value="Genomic_DNA"/>
</dbReference>
<evidence type="ECO:0000313" key="2">
    <source>
        <dbReference type="EMBL" id="BCJ65136.1"/>
    </source>
</evidence>
<accession>A0A810MVC9</accession>
<evidence type="ECO:0008006" key="4">
    <source>
        <dbReference type="Google" id="ProtNLM"/>
    </source>
</evidence>
<protein>
    <recommendedName>
        <fullName evidence="4">DUF3987 domain-containing protein</fullName>
    </recommendedName>
</protein>
<feature type="compositionally biased region" description="Basic and acidic residues" evidence="1">
    <location>
        <begin position="155"/>
        <end position="169"/>
    </location>
</feature>